<sequence length="168" mass="19546">MTLCCSLEDVKEKEKAGASSPKNRPTPPVQNSPSRKTKSSTSYVSPHFKHHLRYPSAPLKQTVRSESALLKAISSEAFIKYLEDKKKKKIEEEIQKQKRKEEREAKRKEKADTARQQTARGKGKEKRAMDRFYNCDLWFHIACTDIEDPSELEEEELEELVWECEECL</sequence>
<dbReference type="InterPro" id="IPR011011">
    <property type="entry name" value="Znf_FYVE_PHD"/>
</dbReference>
<dbReference type="SUPFAM" id="SSF57903">
    <property type="entry name" value="FYVE/PHD zinc finger"/>
    <property type="match status" value="1"/>
</dbReference>
<feature type="region of interest" description="Disordered" evidence="1">
    <location>
        <begin position="1"/>
        <end position="60"/>
    </location>
</feature>
<evidence type="ECO:0000313" key="3">
    <source>
        <dbReference type="Proteomes" id="UP001152320"/>
    </source>
</evidence>
<feature type="compositionally biased region" description="Polar residues" evidence="1">
    <location>
        <begin position="31"/>
        <end position="44"/>
    </location>
</feature>
<protein>
    <submittedName>
        <fullName evidence="2">Uncharacterized protein</fullName>
    </submittedName>
</protein>
<dbReference type="EMBL" id="JAIZAY010000103">
    <property type="protein sequence ID" value="KAJ8019031.1"/>
    <property type="molecule type" value="Genomic_DNA"/>
</dbReference>
<feature type="compositionally biased region" description="Basic and acidic residues" evidence="1">
    <location>
        <begin position="95"/>
        <end position="113"/>
    </location>
</feature>
<reference evidence="2" key="1">
    <citation type="submission" date="2021-10" db="EMBL/GenBank/DDBJ databases">
        <title>Tropical sea cucumber genome reveals ecological adaptation and Cuvierian tubules defense mechanism.</title>
        <authorList>
            <person name="Chen T."/>
        </authorList>
    </citation>
    <scope>NUCLEOTIDE SEQUENCE</scope>
    <source>
        <strain evidence="2">Nanhai2018</strain>
        <tissue evidence="2">Muscle</tissue>
    </source>
</reference>
<feature type="region of interest" description="Disordered" evidence="1">
    <location>
        <begin position="95"/>
        <end position="125"/>
    </location>
</feature>
<gene>
    <name evidence="2" type="ORF">HOLleu_42632</name>
</gene>
<dbReference type="Proteomes" id="UP001152320">
    <property type="component" value="Unassembled WGS sequence"/>
</dbReference>
<organism evidence="2 3">
    <name type="scientific">Holothuria leucospilota</name>
    <name type="common">Black long sea cucumber</name>
    <name type="synonym">Mertensiothuria leucospilota</name>
    <dbReference type="NCBI Taxonomy" id="206669"/>
    <lineage>
        <taxon>Eukaryota</taxon>
        <taxon>Metazoa</taxon>
        <taxon>Echinodermata</taxon>
        <taxon>Eleutherozoa</taxon>
        <taxon>Echinozoa</taxon>
        <taxon>Holothuroidea</taxon>
        <taxon>Aspidochirotacea</taxon>
        <taxon>Aspidochirotida</taxon>
        <taxon>Holothuriidae</taxon>
        <taxon>Holothuria</taxon>
    </lineage>
</organism>
<dbReference type="Gene3D" id="3.30.40.10">
    <property type="entry name" value="Zinc/RING finger domain, C3HC4 (zinc finger)"/>
    <property type="match status" value="1"/>
</dbReference>
<dbReference type="AlphaFoldDB" id="A0A9Q0YCM8"/>
<dbReference type="InterPro" id="IPR013083">
    <property type="entry name" value="Znf_RING/FYVE/PHD"/>
</dbReference>
<comment type="caution">
    <text evidence="2">The sequence shown here is derived from an EMBL/GenBank/DDBJ whole genome shotgun (WGS) entry which is preliminary data.</text>
</comment>
<name>A0A9Q0YCM8_HOLLE</name>
<accession>A0A9Q0YCM8</accession>
<evidence type="ECO:0000256" key="1">
    <source>
        <dbReference type="SAM" id="MobiDB-lite"/>
    </source>
</evidence>
<evidence type="ECO:0000313" key="2">
    <source>
        <dbReference type="EMBL" id="KAJ8019031.1"/>
    </source>
</evidence>
<proteinExistence type="predicted"/>
<keyword evidence="3" id="KW-1185">Reference proteome</keyword>